<evidence type="ECO:0000256" key="2">
    <source>
        <dbReference type="ARBA" id="ARBA00012438"/>
    </source>
</evidence>
<keyword evidence="6" id="KW-0472">Membrane</keyword>
<evidence type="ECO:0000256" key="5">
    <source>
        <dbReference type="ARBA" id="ARBA00022777"/>
    </source>
</evidence>
<dbReference type="PROSITE" id="PS50109">
    <property type="entry name" value="HIS_KIN"/>
    <property type="match status" value="1"/>
</dbReference>
<dbReference type="Pfam" id="PF00512">
    <property type="entry name" value="HisKA"/>
    <property type="match status" value="1"/>
</dbReference>
<dbReference type="CDD" id="cd00130">
    <property type="entry name" value="PAS"/>
    <property type="match status" value="1"/>
</dbReference>
<keyword evidence="6" id="KW-0812">Transmembrane</keyword>
<dbReference type="InterPro" id="IPR005467">
    <property type="entry name" value="His_kinase_dom"/>
</dbReference>
<dbReference type="Pfam" id="PF08447">
    <property type="entry name" value="PAS_3"/>
    <property type="match status" value="1"/>
</dbReference>
<dbReference type="Pfam" id="PF02518">
    <property type="entry name" value="HATPase_c"/>
    <property type="match status" value="1"/>
</dbReference>
<gene>
    <name evidence="9" type="ORF">V8G56_08825</name>
</gene>
<protein>
    <recommendedName>
        <fullName evidence="2">histidine kinase</fullName>
        <ecNumber evidence="2">2.7.13.3</ecNumber>
    </recommendedName>
</protein>
<dbReference type="EC" id="2.7.13.3" evidence="2"/>
<dbReference type="InterPro" id="IPR035965">
    <property type="entry name" value="PAS-like_dom_sf"/>
</dbReference>
<evidence type="ECO:0000256" key="1">
    <source>
        <dbReference type="ARBA" id="ARBA00000085"/>
    </source>
</evidence>
<keyword evidence="10" id="KW-1185">Reference proteome</keyword>
<dbReference type="InterPro" id="IPR007891">
    <property type="entry name" value="CHASE3"/>
</dbReference>
<evidence type="ECO:0000259" key="7">
    <source>
        <dbReference type="PROSITE" id="PS50109"/>
    </source>
</evidence>
<dbReference type="InterPro" id="IPR000014">
    <property type="entry name" value="PAS"/>
</dbReference>
<dbReference type="RefSeq" id="WP_395438084.1">
    <property type="nucleotide sequence ID" value="NZ_JBAWKC010000002.1"/>
</dbReference>
<evidence type="ECO:0000256" key="4">
    <source>
        <dbReference type="ARBA" id="ARBA00022679"/>
    </source>
</evidence>
<dbReference type="Pfam" id="PF05227">
    <property type="entry name" value="CHASE3"/>
    <property type="match status" value="1"/>
</dbReference>
<feature type="domain" description="PAS" evidence="8">
    <location>
        <begin position="246"/>
        <end position="297"/>
    </location>
</feature>
<dbReference type="InterPro" id="IPR052162">
    <property type="entry name" value="Sensor_kinase/Photoreceptor"/>
</dbReference>
<dbReference type="SMART" id="SM00387">
    <property type="entry name" value="HATPase_c"/>
    <property type="match status" value="1"/>
</dbReference>
<dbReference type="SUPFAM" id="SSF55785">
    <property type="entry name" value="PYP-like sensor domain (PAS domain)"/>
    <property type="match status" value="1"/>
</dbReference>
<feature type="transmembrane region" description="Helical" evidence="6">
    <location>
        <begin position="12"/>
        <end position="32"/>
    </location>
</feature>
<evidence type="ECO:0000256" key="6">
    <source>
        <dbReference type="SAM" id="Phobius"/>
    </source>
</evidence>
<dbReference type="InterPro" id="IPR003594">
    <property type="entry name" value="HATPase_dom"/>
</dbReference>
<comment type="caution">
    <text evidence="9">The sequence shown here is derived from an EMBL/GenBank/DDBJ whole genome shotgun (WGS) entry which is preliminary data.</text>
</comment>
<dbReference type="PANTHER" id="PTHR43304:SF1">
    <property type="entry name" value="PAC DOMAIN-CONTAINING PROTEIN"/>
    <property type="match status" value="1"/>
</dbReference>
<dbReference type="PANTHER" id="PTHR43304">
    <property type="entry name" value="PHYTOCHROME-LIKE PROTEIN CPH1"/>
    <property type="match status" value="1"/>
</dbReference>
<reference evidence="9 10" key="1">
    <citation type="submission" date="2024-02" db="EMBL/GenBank/DDBJ databases">
        <title>A Gaetbulibacter species isolated from tidal flats and genomic insights of their niches.</title>
        <authorList>
            <person name="Ye Y."/>
        </authorList>
    </citation>
    <scope>NUCLEOTIDE SEQUENCE [LARGE SCALE GENOMIC DNA]</scope>
    <source>
        <strain evidence="9 10">KEM-8</strain>
    </source>
</reference>
<dbReference type="Proteomes" id="UP001610104">
    <property type="component" value="Unassembled WGS sequence"/>
</dbReference>
<dbReference type="SMART" id="SM00388">
    <property type="entry name" value="HisKA"/>
    <property type="match status" value="1"/>
</dbReference>
<keyword evidence="6" id="KW-1133">Transmembrane helix</keyword>
<dbReference type="CDD" id="cd00082">
    <property type="entry name" value="HisKA"/>
    <property type="match status" value="1"/>
</dbReference>
<keyword evidence="3" id="KW-0597">Phosphoprotein</keyword>
<dbReference type="CDD" id="cd19410">
    <property type="entry name" value="HK9-like_sensor"/>
    <property type="match status" value="1"/>
</dbReference>
<evidence type="ECO:0000256" key="3">
    <source>
        <dbReference type="ARBA" id="ARBA00022553"/>
    </source>
</evidence>
<proteinExistence type="predicted"/>
<accession>A0ABW7MUL0</accession>
<name>A0ABW7MUL0_9FLAO</name>
<dbReference type="InterPro" id="IPR036097">
    <property type="entry name" value="HisK_dim/P_sf"/>
</dbReference>
<dbReference type="Gene3D" id="1.10.287.130">
    <property type="match status" value="1"/>
</dbReference>
<keyword evidence="4" id="KW-0808">Transferase</keyword>
<sequence>MEKKYLFESTSFLRVILLLSLFVILLIGGFTYRHIANLKDSTEVVVKTYKVNVELEHIVSYLRDAESGYRNYIATKDTLYLKPYLNASEKVNSSFLKLKGLIKENSQQQENLKVLNILTDSLFSNFYKSNVFVKNNETNTEAFRTLYFKEKIIIDSIRRQSNTMFDLENKLLNIRQEKYQSDSQFTPLFFYSVLLVTLILIIIAYNKISIDLKHIKAKNDQLLIFKEATNQSEIIGKHGNWIWHIESNIFAYSDNLYRLLGEEPQSFEATFDNFLKFVHPEDMEKFSKDLDKMIKVEELPITNYRIIQKNGSIKYLKTYAKSFYSVNGQKRLIGNTSDVTYEIEGILTLEEHNLKLERNNKELSAFNYAASHDLQEPLRKIQTFISRLEEKEGNKFSDSGRQYLDRIKSAATRMRLLIDDLLQFSRTNKPDKEFISSDLNTLFENAKQDMAEIILEKKAQITGDTLPIATVIVFQIQQLFSNLLSNSLKYSREETVPIIKINYSKVKADEEPDLIKASKSLYHKITFTDNGIGFEQKYTDQIFQLFSRLHNKKEYSGTGVGLSICKKIVDNHQGYIFAKGEINIGATFIIYLPVS</sequence>
<dbReference type="Gene3D" id="3.30.565.10">
    <property type="entry name" value="Histidine kinase-like ATPase, C-terminal domain"/>
    <property type="match status" value="1"/>
</dbReference>
<organism evidence="9 10">
    <name type="scientific">Gaetbulibacter aquiaggeris</name>
    <dbReference type="NCBI Taxonomy" id="1735373"/>
    <lineage>
        <taxon>Bacteria</taxon>
        <taxon>Pseudomonadati</taxon>
        <taxon>Bacteroidota</taxon>
        <taxon>Flavobacteriia</taxon>
        <taxon>Flavobacteriales</taxon>
        <taxon>Flavobacteriaceae</taxon>
        <taxon>Gaetbulibacter</taxon>
    </lineage>
</organism>
<dbReference type="SUPFAM" id="SSF55874">
    <property type="entry name" value="ATPase domain of HSP90 chaperone/DNA topoisomerase II/histidine kinase"/>
    <property type="match status" value="1"/>
</dbReference>
<feature type="domain" description="Histidine kinase" evidence="7">
    <location>
        <begin position="369"/>
        <end position="595"/>
    </location>
</feature>
<evidence type="ECO:0000313" key="9">
    <source>
        <dbReference type="EMBL" id="MFH6768837.1"/>
    </source>
</evidence>
<keyword evidence="5" id="KW-0418">Kinase</keyword>
<dbReference type="PRINTS" id="PR00344">
    <property type="entry name" value="BCTRLSENSOR"/>
</dbReference>
<dbReference type="EMBL" id="JBAWKC010000002">
    <property type="protein sequence ID" value="MFH6768837.1"/>
    <property type="molecule type" value="Genomic_DNA"/>
</dbReference>
<dbReference type="Gene3D" id="3.30.450.20">
    <property type="entry name" value="PAS domain"/>
    <property type="match status" value="1"/>
</dbReference>
<feature type="transmembrane region" description="Helical" evidence="6">
    <location>
        <begin position="188"/>
        <end position="208"/>
    </location>
</feature>
<dbReference type="InterPro" id="IPR003661">
    <property type="entry name" value="HisK_dim/P_dom"/>
</dbReference>
<dbReference type="InterPro" id="IPR013655">
    <property type="entry name" value="PAS_fold_3"/>
</dbReference>
<dbReference type="SUPFAM" id="SSF47384">
    <property type="entry name" value="Homodimeric domain of signal transducing histidine kinase"/>
    <property type="match status" value="1"/>
</dbReference>
<comment type="catalytic activity">
    <reaction evidence="1">
        <text>ATP + protein L-histidine = ADP + protein N-phospho-L-histidine.</text>
        <dbReference type="EC" id="2.7.13.3"/>
    </reaction>
</comment>
<dbReference type="InterPro" id="IPR004358">
    <property type="entry name" value="Sig_transdc_His_kin-like_C"/>
</dbReference>
<dbReference type="PROSITE" id="PS50112">
    <property type="entry name" value="PAS"/>
    <property type="match status" value="1"/>
</dbReference>
<evidence type="ECO:0000313" key="10">
    <source>
        <dbReference type="Proteomes" id="UP001610104"/>
    </source>
</evidence>
<evidence type="ECO:0000259" key="8">
    <source>
        <dbReference type="PROSITE" id="PS50112"/>
    </source>
</evidence>
<dbReference type="InterPro" id="IPR036890">
    <property type="entry name" value="HATPase_C_sf"/>
</dbReference>